<proteinExistence type="predicted"/>
<name>A0ACB8S315_9AGAM</name>
<reference evidence="1" key="1">
    <citation type="submission" date="2021-02" db="EMBL/GenBank/DDBJ databases">
        <authorList>
            <consortium name="DOE Joint Genome Institute"/>
            <person name="Ahrendt S."/>
            <person name="Looney B.P."/>
            <person name="Miyauchi S."/>
            <person name="Morin E."/>
            <person name="Drula E."/>
            <person name="Courty P.E."/>
            <person name="Chicoki N."/>
            <person name="Fauchery L."/>
            <person name="Kohler A."/>
            <person name="Kuo A."/>
            <person name="Labutti K."/>
            <person name="Pangilinan J."/>
            <person name="Lipzen A."/>
            <person name="Riley R."/>
            <person name="Andreopoulos W."/>
            <person name="He G."/>
            <person name="Johnson J."/>
            <person name="Barry K.W."/>
            <person name="Grigoriev I.V."/>
            <person name="Nagy L."/>
            <person name="Hibbett D."/>
            <person name="Henrissat B."/>
            <person name="Matheny P.B."/>
            <person name="Labbe J."/>
            <person name="Martin F."/>
        </authorList>
    </citation>
    <scope>NUCLEOTIDE SEQUENCE</scope>
    <source>
        <strain evidence="1">FP105234-sp</strain>
    </source>
</reference>
<organism evidence="1 2">
    <name type="scientific">Auriscalpium vulgare</name>
    <dbReference type="NCBI Taxonomy" id="40419"/>
    <lineage>
        <taxon>Eukaryota</taxon>
        <taxon>Fungi</taxon>
        <taxon>Dikarya</taxon>
        <taxon>Basidiomycota</taxon>
        <taxon>Agaricomycotina</taxon>
        <taxon>Agaricomycetes</taxon>
        <taxon>Russulales</taxon>
        <taxon>Auriscalpiaceae</taxon>
        <taxon>Auriscalpium</taxon>
    </lineage>
</organism>
<dbReference type="Proteomes" id="UP000814033">
    <property type="component" value="Unassembled WGS sequence"/>
</dbReference>
<dbReference type="EMBL" id="MU275858">
    <property type="protein sequence ID" value="KAI0050833.1"/>
    <property type="molecule type" value="Genomic_DNA"/>
</dbReference>
<keyword evidence="2" id="KW-1185">Reference proteome</keyword>
<gene>
    <name evidence="1" type="ORF">FA95DRAFT_530618</name>
</gene>
<protein>
    <submittedName>
        <fullName evidence="1">Uncharacterized protein</fullName>
    </submittedName>
</protein>
<evidence type="ECO:0000313" key="1">
    <source>
        <dbReference type="EMBL" id="KAI0050833.1"/>
    </source>
</evidence>
<evidence type="ECO:0000313" key="2">
    <source>
        <dbReference type="Proteomes" id="UP000814033"/>
    </source>
</evidence>
<reference evidence="1" key="2">
    <citation type="journal article" date="2022" name="New Phytol.">
        <title>Evolutionary transition to the ectomycorrhizal habit in the genomes of a hyperdiverse lineage of mushroom-forming fungi.</title>
        <authorList>
            <person name="Looney B."/>
            <person name="Miyauchi S."/>
            <person name="Morin E."/>
            <person name="Drula E."/>
            <person name="Courty P.E."/>
            <person name="Kohler A."/>
            <person name="Kuo A."/>
            <person name="LaButti K."/>
            <person name="Pangilinan J."/>
            <person name="Lipzen A."/>
            <person name="Riley R."/>
            <person name="Andreopoulos W."/>
            <person name="He G."/>
            <person name="Johnson J."/>
            <person name="Nolan M."/>
            <person name="Tritt A."/>
            <person name="Barry K.W."/>
            <person name="Grigoriev I.V."/>
            <person name="Nagy L.G."/>
            <person name="Hibbett D."/>
            <person name="Henrissat B."/>
            <person name="Matheny P.B."/>
            <person name="Labbe J."/>
            <person name="Martin F.M."/>
        </authorList>
    </citation>
    <scope>NUCLEOTIDE SEQUENCE</scope>
    <source>
        <strain evidence="1">FP105234-sp</strain>
    </source>
</reference>
<accession>A0ACB8S315</accession>
<comment type="caution">
    <text evidence="1">The sequence shown here is derived from an EMBL/GenBank/DDBJ whole genome shotgun (WGS) entry which is preliminary data.</text>
</comment>
<sequence>MCDSFQCYGTGHLFVPVFRAKHSQICADASFGSTRHLLTCLRWTPAQRSSGSGDPGSTYTYAPTCGRGAFLQAILVDEICYGRSGPHPKLRACISKCLRPFDGMAFISERLNGVRVDLDTKIWRSLVIAQLNSSKCMSCPTVSIKHRSTSHKTCPGEAYGFYTSRERRRPLSELHPIPLPSPARAFVRHDRQARVSHRWHLPIKLPHAPWKCTRLLPFRRTIPHASTEMQMTRAWRRQYWEPRPRTRI</sequence>